<keyword evidence="3" id="KW-1185">Reference proteome</keyword>
<dbReference type="OrthoDB" id="2729623at2"/>
<dbReference type="RefSeq" id="WP_066758778.1">
    <property type="nucleotide sequence ID" value="NZ_CP015199.1"/>
</dbReference>
<reference evidence="2 3" key="1">
    <citation type="submission" date="2016-04" db="EMBL/GenBank/DDBJ databases">
        <title>Complete Genome Sequence of Chryseobacterium sp. IHBB 10212.</title>
        <authorList>
            <person name="Pal M."/>
            <person name="Swarnkar M.K."/>
            <person name="Kaushal K."/>
            <person name="Chhibber S."/>
            <person name="Singh A.K."/>
            <person name="Gulati A."/>
        </authorList>
    </citation>
    <scope>NUCLEOTIDE SEQUENCE [LARGE SCALE GENOMIC DNA]</scope>
    <source>
        <strain evidence="2 3">IHBB 10212</strain>
    </source>
</reference>
<keyword evidence="1" id="KW-0812">Transmembrane</keyword>
<protein>
    <submittedName>
        <fullName evidence="2">Uncharacterized protein</fullName>
    </submittedName>
</protein>
<evidence type="ECO:0000313" key="2">
    <source>
        <dbReference type="EMBL" id="ANF52715.1"/>
    </source>
</evidence>
<sequence>MFTKLELINLKTSFNTAYPEYCSQLDACTTETELLETYEKIKEDAFAKAKPYLAAGDDPTGFPALALTPQQYNNLKSATGSNIKVYVTAMLNQAQIIQPSFSVGQTVATLIGGGLTAIGTIAGAAFGTGIIGGMVASVAVAAGVTAVTVAGLVTLIAVAIVAVIIPILYFMLKPACCFVLVLNETNNQLTWKDDYNVHGKPIGHTPHISAAIDIPEPIPGAGKYVYAGLVQTDKRDAALFGTQYGFTYTGDVGKYNVNFGAECPLSSIYVDNNCYCEIGSTSENSARQTTKKNALTYSATSTTPKLDTSIKCNSASGYVAYYIARVEDGSLS</sequence>
<dbReference type="AlphaFoldDB" id="A0A172Y0Y4"/>
<evidence type="ECO:0000313" key="3">
    <source>
        <dbReference type="Proteomes" id="UP000077824"/>
    </source>
</evidence>
<dbReference type="KEGG" id="chh:A0O34_20325"/>
<feature type="transmembrane region" description="Helical" evidence="1">
    <location>
        <begin position="107"/>
        <end position="131"/>
    </location>
</feature>
<evidence type="ECO:0000256" key="1">
    <source>
        <dbReference type="SAM" id="Phobius"/>
    </source>
</evidence>
<accession>A0A172Y0Y4</accession>
<proteinExistence type="predicted"/>
<dbReference type="Proteomes" id="UP000077824">
    <property type="component" value="Chromosome"/>
</dbReference>
<feature type="transmembrane region" description="Helical" evidence="1">
    <location>
        <begin position="138"/>
        <end position="171"/>
    </location>
</feature>
<keyword evidence="1" id="KW-1133">Transmembrane helix</keyword>
<gene>
    <name evidence="2" type="ORF">A0O34_20325</name>
</gene>
<keyword evidence="1" id="KW-0472">Membrane</keyword>
<dbReference type="EMBL" id="CP015199">
    <property type="protein sequence ID" value="ANF52715.1"/>
    <property type="molecule type" value="Genomic_DNA"/>
</dbReference>
<organism evidence="2 3">
    <name type="scientific">Chryseobacterium glaciei</name>
    <dbReference type="NCBI Taxonomy" id="1685010"/>
    <lineage>
        <taxon>Bacteria</taxon>
        <taxon>Pseudomonadati</taxon>
        <taxon>Bacteroidota</taxon>
        <taxon>Flavobacteriia</taxon>
        <taxon>Flavobacteriales</taxon>
        <taxon>Weeksellaceae</taxon>
        <taxon>Chryseobacterium group</taxon>
        <taxon>Chryseobacterium</taxon>
    </lineage>
</organism>
<name>A0A172Y0Y4_9FLAO</name>